<dbReference type="OrthoDB" id="3499702at2"/>
<dbReference type="EMBL" id="VCKX01000095">
    <property type="protein sequence ID" value="TMR30724.1"/>
    <property type="molecule type" value="Genomic_DNA"/>
</dbReference>
<comment type="caution">
    <text evidence="3">The sequence shown here is derived from an EMBL/GenBank/DDBJ whole genome shotgun (WGS) entry which is preliminary data.</text>
</comment>
<protein>
    <submittedName>
        <fullName evidence="3">Beta-lactamase family protein</fullName>
    </submittedName>
</protein>
<evidence type="ECO:0000313" key="3">
    <source>
        <dbReference type="EMBL" id="TMR30724.1"/>
    </source>
</evidence>
<keyword evidence="4" id="KW-1185">Reference proteome</keyword>
<evidence type="ECO:0000259" key="2">
    <source>
        <dbReference type="Pfam" id="PF00144"/>
    </source>
</evidence>
<evidence type="ECO:0000256" key="1">
    <source>
        <dbReference type="SAM" id="SignalP"/>
    </source>
</evidence>
<feature type="chain" id="PRO_5024438240" evidence="1">
    <location>
        <begin position="42"/>
        <end position="371"/>
    </location>
</feature>
<accession>A0A5S4GDY9</accession>
<proteinExistence type="predicted"/>
<feature type="domain" description="Beta-lactamase-related" evidence="2">
    <location>
        <begin position="51"/>
        <end position="304"/>
    </location>
</feature>
<name>A0A5S4GDY9_9ACTN</name>
<evidence type="ECO:0000313" key="4">
    <source>
        <dbReference type="Proteomes" id="UP000306628"/>
    </source>
</evidence>
<feature type="signal peptide" evidence="1">
    <location>
        <begin position="1"/>
        <end position="41"/>
    </location>
</feature>
<keyword evidence="1" id="KW-0732">Signal</keyword>
<dbReference type="PANTHER" id="PTHR46825">
    <property type="entry name" value="D-ALANYL-D-ALANINE-CARBOXYPEPTIDASE/ENDOPEPTIDASE AMPH"/>
    <property type="match status" value="1"/>
</dbReference>
<gene>
    <name evidence="3" type="ORF">ETD85_28115</name>
</gene>
<dbReference type="Proteomes" id="UP000306628">
    <property type="component" value="Unassembled WGS sequence"/>
</dbReference>
<dbReference type="InterPro" id="IPR001466">
    <property type="entry name" value="Beta-lactam-related"/>
</dbReference>
<dbReference type="Gene3D" id="3.40.710.10">
    <property type="entry name" value="DD-peptidase/beta-lactamase superfamily"/>
    <property type="match status" value="1"/>
</dbReference>
<dbReference type="InterPro" id="IPR012338">
    <property type="entry name" value="Beta-lactam/transpept-like"/>
</dbReference>
<dbReference type="PANTHER" id="PTHR46825:SF7">
    <property type="entry name" value="D-ALANYL-D-ALANINE CARBOXYPEPTIDASE"/>
    <property type="match status" value="1"/>
</dbReference>
<dbReference type="Pfam" id="PF00144">
    <property type="entry name" value="Beta-lactamase"/>
    <property type="match status" value="1"/>
</dbReference>
<dbReference type="AlphaFoldDB" id="A0A5S4GDY9"/>
<organism evidence="3 4">
    <name type="scientific">Nonomuraea zeae</name>
    <dbReference type="NCBI Taxonomy" id="1642303"/>
    <lineage>
        <taxon>Bacteria</taxon>
        <taxon>Bacillati</taxon>
        <taxon>Actinomycetota</taxon>
        <taxon>Actinomycetes</taxon>
        <taxon>Streptosporangiales</taxon>
        <taxon>Streptosporangiaceae</taxon>
        <taxon>Nonomuraea</taxon>
    </lineage>
</organism>
<reference evidence="3 4" key="1">
    <citation type="submission" date="2019-05" db="EMBL/GenBank/DDBJ databases">
        <title>Draft genome sequence of Nonomuraea zeae DSM 100528.</title>
        <authorList>
            <person name="Saricaoglu S."/>
            <person name="Isik K."/>
        </authorList>
    </citation>
    <scope>NUCLEOTIDE SEQUENCE [LARGE SCALE GENOMIC DNA]</scope>
    <source>
        <strain evidence="3 4">DSM 100528</strain>
    </source>
</reference>
<dbReference type="InterPro" id="IPR050491">
    <property type="entry name" value="AmpC-like"/>
</dbReference>
<sequence>MWSPSKFRSERCTSMRRGRTLGMAGLACAVLVLSAPAPAAAADGVRLGDVQQAIRSLARTDGVVGAIGEVYVDGKRVGRGTAGSRLLGGKGGRIPSESRYRIASQTKLMEATVVLQLVGEGKLSLDDKLSDLLPGAYGDAAEKITVRDLIRHTSGIPDFAESGKFDVFDFTTAYKPIDLVQAARDLPQGEPGQYRYSTTNYVLLGMIIEKVTGHDRAAEFRRRLFAPLGMKHTYLPTKISDQIKGPHGHGYTPDGKGVPRDVDRLNATSWGVEGAISTAHDVSAFYRALSQGKLVPAGLERQLPRPFPNLCGGTVSSASGGLPGISSTTFSSADGRIQFAVAATLKIDNEKAMAVGDATIKAAEAVLCPGQ</sequence>
<dbReference type="SUPFAM" id="SSF56601">
    <property type="entry name" value="beta-lactamase/transpeptidase-like"/>
    <property type="match status" value="1"/>
</dbReference>